<evidence type="ECO:0000313" key="3">
    <source>
        <dbReference type="Proteomes" id="UP001589833"/>
    </source>
</evidence>
<dbReference type="CDD" id="cd04301">
    <property type="entry name" value="NAT_SF"/>
    <property type="match status" value="1"/>
</dbReference>
<dbReference type="Pfam" id="PF00583">
    <property type="entry name" value="Acetyltransf_1"/>
    <property type="match status" value="1"/>
</dbReference>
<keyword evidence="2" id="KW-0808">Transferase</keyword>
<comment type="caution">
    <text evidence="2">The sequence shown here is derived from an EMBL/GenBank/DDBJ whole genome shotgun (WGS) entry which is preliminary data.</text>
</comment>
<dbReference type="GO" id="GO:0016746">
    <property type="term" value="F:acyltransferase activity"/>
    <property type="evidence" value="ECO:0007669"/>
    <property type="project" value="UniProtKB-KW"/>
</dbReference>
<dbReference type="Proteomes" id="UP001589833">
    <property type="component" value="Unassembled WGS sequence"/>
</dbReference>
<organism evidence="2 3">
    <name type="scientific">Halalkalibacter alkalisediminis</name>
    <dbReference type="NCBI Taxonomy" id="935616"/>
    <lineage>
        <taxon>Bacteria</taxon>
        <taxon>Bacillati</taxon>
        <taxon>Bacillota</taxon>
        <taxon>Bacilli</taxon>
        <taxon>Bacillales</taxon>
        <taxon>Bacillaceae</taxon>
        <taxon>Halalkalibacter</taxon>
    </lineage>
</organism>
<keyword evidence="2" id="KW-0012">Acyltransferase</keyword>
<keyword evidence="3" id="KW-1185">Reference proteome</keyword>
<name>A0ABV6NH93_9BACI</name>
<dbReference type="RefSeq" id="WP_273840431.1">
    <property type="nucleotide sequence ID" value="NZ_JAQQWT010000002.1"/>
</dbReference>
<dbReference type="InterPro" id="IPR017255">
    <property type="entry name" value="AcTrfase_GNAT_prd"/>
</dbReference>
<feature type="domain" description="N-acetyltransferase" evidence="1">
    <location>
        <begin position="1"/>
        <end position="166"/>
    </location>
</feature>
<dbReference type="EC" id="2.3.-.-" evidence="2"/>
<accession>A0ABV6NH93</accession>
<dbReference type="Gene3D" id="3.40.630.30">
    <property type="match status" value="1"/>
</dbReference>
<evidence type="ECO:0000259" key="1">
    <source>
        <dbReference type="PROSITE" id="PS51186"/>
    </source>
</evidence>
<dbReference type="EMBL" id="JBHLTR010000017">
    <property type="protein sequence ID" value="MFC0560140.1"/>
    <property type="molecule type" value="Genomic_DNA"/>
</dbReference>
<dbReference type="PANTHER" id="PTHR43415:SF3">
    <property type="entry name" value="GNAT-FAMILY ACETYLTRANSFERASE"/>
    <property type="match status" value="1"/>
</dbReference>
<dbReference type="InterPro" id="IPR000182">
    <property type="entry name" value="GNAT_dom"/>
</dbReference>
<dbReference type="InterPro" id="IPR016181">
    <property type="entry name" value="Acyl_CoA_acyltransferase"/>
</dbReference>
<proteinExistence type="predicted"/>
<reference evidence="2 3" key="1">
    <citation type="submission" date="2024-09" db="EMBL/GenBank/DDBJ databases">
        <authorList>
            <person name="Sun Q."/>
            <person name="Mori K."/>
        </authorList>
    </citation>
    <scope>NUCLEOTIDE SEQUENCE [LARGE SCALE GENOMIC DNA]</scope>
    <source>
        <strain evidence="2 3">NCAIM B.02301</strain>
    </source>
</reference>
<dbReference type="PROSITE" id="PS51186">
    <property type="entry name" value="GNAT"/>
    <property type="match status" value="1"/>
</dbReference>
<dbReference type="SUPFAM" id="SSF55729">
    <property type="entry name" value="Acyl-CoA N-acyltransferases (Nat)"/>
    <property type="match status" value="1"/>
</dbReference>
<sequence>MEIREASPKDAERFISLIQKVEAEAEFMLMEPGERKMTIEQQRKFLQQMNKTNNSIILVADKESELVGYVIAIGGNTKRNKHSAYLVIGVIKEYRGHGIGTKLFQQLEKWAITNQMYRLELTVVTENERGLSLYMKRGFEIEGTKRNSLMINGTLYSEYIMSKVFIKL</sequence>
<protein>
    <submittedName>
        <fullName evidence="2">GNAT family N-acetyltransferase</fullName>
        <ecNumber evidence="2">2.3.-.-</ecNumber>
    </submittedName>
</protein>
<evidence type="ECO:0000313" key="2">
    <source>
        <dbReference type="EMBL" id="MFC0560140.1"/>
    </source>
</evidence>
<dbReference type="PIRSF" id="PIRSF037663">
    <property type="entry name" value="Acetyltransf_GNAT_prd"/>
    <property type="match status" value="1"/>
</dbReference>
<dbReference type="PANTHER" id="PTHR43415">
    <property type="entry name" value="SPERMIDINE N(1)-ACETYLTRANSFERASE"/>
    <property type="match status" value="1"/>
</dbReference>
<gene>
    <name evidence="2" type="ORF">ACFFH4_13935</name>
</gene>